<gene>
    <name evidence="3" type="ORF">HNQ34_001423</name>
</gene>
<organism evidence="3 4">
    <name type="scientific">Anoxybacteroides tepidamans</name>
    <dbReference type="NCBI Taxonomy" id="265948"/>
    <lineage>
        <taxon>Bacteria</taxon>
        <taxon>Bacillati</taxon>
        <taxon>Bacillota</taxon>
        <taxon>Bacilli</taxon>
        <taxon>Bacillales</taxon>
        <taxon>Anoxybacillaceae</taxon>
        <taxon>Anoxybacteroides</taxon>
    </lineage>
</organism>
<dbReference type="AlphaFoldDB" id="A0A7W8MW64"/>
<sequence length="62" mass="6870">MEIVNLRMVGILIALTAFFVASEIALVKVCSTRIDQLIAEGNRDAVAAKQLPFIFLLNCEYI</sequence>
<feature type="domain" description="CNNM transmembrane" evidence="2">
    <location>
        <begin position="1"/>
        <end position="62"/>
    </location>
</feature>
<dbReference type="InterPro" id="IPR002550">
    <property type="entry name" value="CNNM"/>
</dbReference>
<evidence type="ECO:0000313" key="3">
    <source>
        <dbReference type="EMBL" id="MBB5324330.1"/>
    </source>
</evidence>
<dbReference type="InterPro" id="IPR051676">
    <property type="entry name" value="UPF0053_domain"/>
</dbReference>
<dbReference type="PANTHER" id="PTHR43099">
    <property type="entry name" value="UPF0053 PROTEIN YRKA"/>
    <property type="match status" value="1"/>
</dbReference>
<dbReference type="EMBL" id="JACHEP010000005">
    <property type="protein sequence ID" value="MBB5324330.1"/>
    <property type="molecule type" value="Genomic_DNA"/>
</dbReference>
<evidence type="ECO:0000256" key="1">
    <source>
        <dbReference type="PROSITE-ProRule" id="PRU01193"/>
    </source>
</evidence>
<keyword evidence="1" id="KW-1133">Transmembrane helix</keyword>
<accession>A0A7W8MW64</accession>
<proteinExistence type="predicted"/>
<keyword evidence="1" id="KW-0472">Membrane</keyword>
<dbReference type="PANTHER" id="PTHR43099:SF2">
    <property type="entry name" value="UPF0053 PROTEIN YRKA"/>
    <property type="match status" value="1"/>
</dbReference>
<dbReference type="Pfam" id="PF01595">
    <property type="entry name" value="CNNM"/>
    <property type="match status" value="1"/>
</dbReference>
<keyword evidence="4" id="KW-1185">Reference proteome</keyword>
<keyword evidence="1" id="KW-0812">Transmembrane</keyword>
<reference evidence="3 4" key="1">
    <citation type="submission" date="2020-08" db="EMBL/GenBank/DDBJ databases">
        <title>Genomic Encyclopedia of Type Strains, Phase IV (KMG-IV): sequencing the most valuable type-strain genomes for metagenomic binning, comparative biology and taxonomic classification.</title>
        <authorList>
            <person name="Goeker M."/>
        </authorList>
    </citation>
    <scope>NUCLEOTIDE SEQUENCE [LARGE SCALE GENOMIC DNA]</scope>
    <source>
        <strain evidence="3 4">DSM 16325</strain>
    </source>
</reference>
<dbReference type="Proteomes" id="UP000520011">
    <property type="component" value="Unassembled WGS sequence"/>
</dbReference>
<dbReference type="GO" id="GO:0016020">
    <property type="term" value="C:membrane"/>
    <property type="evidence" value="ECO:0007669"/>
    <property type="project" value="UniProtKB-UniRule"/>
</dbReference>
<protein>
    <submittedName>
        <fullName evidence="3">CBS domain containing-hemolysin-like protein</fullName>
    </submittedName>
</protein>
<name>A0A7W8MW64_9BACL</name>
<dbReference type="PROSITE" id="PS51846">
    <property type="entry name" value="CNNM"/>
    <property type="match status" value="1"/>
</dbReference>
<comment type="caution">
    <text evidence="3">The sequence shown here is derived from an EMBL/GenBank/DDBJ whole genome shotgun (WGS) entry which is preliminary data.</text>
</comment>
<evidence type="ECO:0000313" key="4">
    <source>
        <dbReference type="Proteomes" id="UP000520011"/>
    </source>
</evidence>
<evidence type="ECO:0000259" key="2">
    <source>
        <dbReference type="PROSITE" id="PS51846"/>
    </source>
</evidence>